<accession>A0A6J6VY69</accession>
<organism evidence="1">
    <name type="scientific">freshwater metagenome</name>
    <dbReference type="NCBI Taxonomy" id="449393"/>
    <lineage>
        <taxon>unclassified sequences</taxon>
        <taxon>metagenomes</taxon>
        <taxon>ecological metagenomes</taxon>
    </lineage>
</organism>
<dbReference type="EMBL" id="CAEZZR010000068">
    <property type="protein sequence ID" value="CAB4775678.1"/>
    <property type="molecule type" value="Genomic_DNA"/>
</dbReference>
<protein>
    <submittedName>
        <fullName evidence="1">Unannotated protein</fullName>
    </submittedName>
</protein>
<evidence type="ECO:0000313" key="1">
    <source>
        <dbReference type="EMBL" id="CAB4775678.1"/>
    </source>
</evidence>
<name>A0A6J6VY69_9ZZZZ</name>
<reference evidence="1" key="1">
    <citation type="submission" date="2020-05" db="EMBL/GenBank/DDBJ databases">
        <authorList>
            <person name="Chiriac C."/>
            <person name="Salcher M."/>
            <person name="Ghai R."/>
            <person name="Kavagutti S V."/>
        </authorList>
    </citation>
    <scope>NUCLEOTIDE SEQUENCE</scope>
</reference>
<gene>
    <name evidence="1" type="ORF">UFOPK2907_00810</name>
</gene>
<sequence>MAKAAAIFTVVVVFPTPPFWLETVNTRGCSGLGMGSLSRRTPTTVLGVVSRESSTWPS</sequence>
<proteinExistence type="predicted"/>
<dbReference type="AlphaFoldDB" id="A0A6J6VY69"/>